<evidence type="ECO:0000313" key="1">
    <source>
        <dbReference type="EMBL" id="MXU98747.1"/>
    </source>
</evidence>
<reference evidence="1" key="1">
    <citation type="submission" date="2019-12" db="EMBL/GenBank/DDBJ databases">
        <title>An insight into the sialome of adult female Ixodes ricinus ticks feeding for 6 days.</title>
        <authorList>
            <person name="Perner J."/>
            <person name="Ribeiro J.M.C."/>
        </authorList>
    </citation>
    <scope>NUCLEOTIDE SEQUENCE</scope>
    <source>
        <strain evidence="1">Semi-engorged</strain>
        <tissue evidence="1">Salivary glands</tissue>
    </source>
</reference>
<organism evidence="1">
    <name type="scientific">Ixodes ricinus</name>
    <name type="common">Common tick</name>
    <name type="synonym">Acarus ricinus</name>
    <dbReference type="NCBI Taxonomy" id="34613"/>
    <lineage>
        <taxon>Eukaryota</taxon>
        <taxon>Metazoa</taxon>
        <taxon>Ecdysozoa</taxon>
        <taxon>Arthropoda</taxon>
        <taxon>Chelicerata</taxon>
        <taxon>Arachnida</taxon>
        <taxon>Acari</taxon>
        <taxon>Parasitiformes</taxon>
        <taxon>Ixodida</taxon>
        <taxon>Ixodoidea</taxon>
        <taxon>Ixodidae</taxon>
        <taxon>Ixodinae</taxon>
        <taxon>Ixodes</taxon>
    </lineage>
</organism>
<dbReference type="EMBL" id="GIFC01016664">
    <property type="protein sequence ID" value="MXU98747.1"/>
    <property type="molecule type" value="Transcribed_RNA"/>
</dbReference>
<protein>
    <submittedName>
        <fullName evidence="1">Uncharacterized protein</fullName>
    </submittedName>
</protein>
<name>A0A6B0V8T1_IXORI</name>
<accession>A0A6B0V8T1</accession>
<dbReference type="PANTHER" id="PTHR21477">
    <property type="entry name" value="ZGC:172139"/>
    <property type="match status" value="1"/>
</dbReference>
<dbReference type="AlphaFoldDB" id="A0A6B0V8T1"/>
<sequence>MADATYAVGESSDTAILSKVFSEVYHLRARESRELSSSGFVVVNSTSNFWMDVFIRYFLCNESPDHHDDLVFFVKKATRKSTARYFPRVETSVQVFRRASKKLPIADLEMHWEETVYLNLIMQQLEYTLTGAVCTRTSSQHLQVLRRKSQRVYASPSRHSMEDKGELEEMAYPDIFFAVDNYEEAFQGLTLRPGEMLCVELAARDRECGRLQGLLFLGCVRQEALGNAHRARGPPGPNGCHYVGLRGPRGKGHAQVALRRGPAPAQEWPFPPWRRSSEPSTALLAPCSGTLQRCRSERQGIDVFSGDELEADDPRDALRDEPTIAPKGEGLLDALLTFVALPWHHIVADMLDVRREPLLAF</sequence>
<proteinExistence type="predicted"/>
<dbReference type="InterPro" id="IPR019141">
    <property type="entry name" value="DUF2045"/>
</dbReference>
<dbReference type="PANTHER" id="PTHR21477:SF13">
    <property type="entry name" value="KIAA0930"/>
    <property type="match status" value="1"/>
</dbReference>
<dbReference type="Pfam" id="PF09741">
    <property type="entry name" value="DUF2045"/>
    <property type="match status" value="1"/>
</dbReference>